<reference evidence="1" key="2">
    <citation type="journal article" date="2016" name="Genome Biol. Evol.">
        <title>Blastocystis mitochondrial genomes appear to show multiple independent gains and losses of start and stop codons.</title>
        <authorList>
            <person name="Jacob A.S."/>
            <person name="Andersen L.O."/>
            <person name="Pavinski Bitar P."/>
            <person name="Richards V.P."/>
            <person name="Shah S."/>
            <person name="Stanhope M.J."/>
            <person name="Stensvold C.R."/>
            <person name="Clark C.G."/>
        </authorList>
    </citation>
    <scope>NUCLEOTIDE SEQUENCE</scope>
    <source>
        <strain evidence="1">NandII</strain>
    </source>
</reference>
<dbReference type="SUPFAM" id="SSF57716">
    <property type="entry name" value="Glucocorticoid receptor-like (DNA-binding domain)"/>
    <property type="match status" value="1"/>
</dbReference>
<dbReference type="InterPro" id="IPR043140">
    <property type="entry name" value="Ribosomal_uS14_sf"/>
</dbReference>
<organism evidence="1">
    <name type="scientific">Blastocystis sp. subtype 1 (strain ATCC 50177 / NandII)</name>
    <dbReference type="NCBI Taxonomy" id="478820"/>
    <lineage>
        <taxon>Eukaryota</taxon>
        <taxon>Sar</taxon>
        <taxon>Stramenopiles</taxon>
        <taxon>Bigyra</taxon>
        <taxon>Opalozoa</taxon>
        <taxon>Opalinata</taxon>
        <taxon>Blastocystidae</taxon>
        <taxon>Blastocystis</taxon>
    </lineage>
</organism>
<keyword evidence="1" id="KW-0496">Mitochondrion</keyword>
<dbReference type="AlphaFoldDB" id="B5SQ82"/>
<protein>
    <submittedName>
        <fullName evidence="1">Ribosomal protein S14</fullName>
    </submittedName>
</protein>
<accession>B5SQ82</accession>
<evidence type="ECO:0000313" key="1">
    <source>
        <dbReference type="EMBL" id="ACH86073.1"/>
    </source>
</evidence>
<name>B5SQ82_BLAHN</name>
<keyword evidence="1" id="KW-0689">Ribosomal protein</keyword>
<reference evidence="1" key="1">
    <citation type="journal article" date="2008" name="Curr. Biol.">
        <title>Organelles in Blastocystis that blur the distinction between mitochondria and hydrogenosomes.</title>
        <authorList>
            <person name="Stechmann A."/>
            <person name="Hamblin K."/>
            <person name="Perez-Brocal V."/>
            <person name="Gaston D."/>
            <person name="Richmond G.S."/>
            <person name="van der Giezen M."/>
            <person name="Clark C.G."/>
            <person name="Roger A.J."/>
        </authorList>
    </citation>
    <scope>NUCLEOTIDE SEQUENCE</scope>
    <source>
        <strain evidence="1">NandII</strain>
    </source>
</reference>
<keyword evidence="1" id="KW-0687">Ribonucleoprotein</keyword>
<dbReference type="GO" id="GO:0005840">
    <property type="term" value="C:ribosome"/>
    <property type="evidence" value="ECO:0007669"/>
    <property type="project" value="UniProtKB-KW"/>
</dbReference>
<proteinExistence type="predicted"/>
<gene>
    <name evidence="1" type="primary">rps14</name>
</gene>
<dbReference type="EMBL" id="EF494740">
    <property type="protein sequence ID" value="ACH86073.1"/>
    <property type="molecule type" value="Genomic_DNA"/>
</dbReference>
<geneLocation type="mitochondrion" evidence="1"/>
<dbReference type="RefSeq" id="YP_002221392.1">
    <property type="nucleotide sequence ID" value="NC_011213.1"/>
</dbReference>
<dbReference type="Gene3D" id="4.10.830.10">
    <property type="entry name" value="30s Ribosomal Protein S14, Chain N"/>
    <property type="match status" value="1"/>
</dbReference>
<sequence length="109" mass="13312">MNYSFTNKNKRNKDKLLCKNFSKYYFDFLVINNIFQIKNIKIEKKIIFLILVNYHNILQNKYNYKTYHKDISFLSGRTKAIITKYGIARTDFKRLMIYHQIPNLKKSSW</sequence>
<dbReference type="GeneID" id="6879823"/>